<protein>
    <submittedName>
        <fullName evidence="4">BPI fold-containing family B member 4-like</fullName>
    </submittedName>
</protein>
<sequence length="474" mass="47461">MQAPPPSGGGGGGGGGLVGGLLGSVLGGGGGGGLLGGLLGNGGLLGGILGGGDGGGLLGGLLGGGGLLGEGGLLGILGNGGLLGTVQGITGLRIIDLTLPKVSLKLLPGIGVHLNLYTKVAINGKSLLGLLDIAVEVNITARTRLTQERSGVPRLVIEDCNTLLGGINIRLLNGLLSNIVDGLLHTVLGNILPAVLCPVVTVVLDLVNGLLLTVNELVPIGIIGSVQYTVSALPLVSGQFIQLDLNTVVGKLGGGLIDYPLGNAAPISMPPMKDASGAQLGLSANFLGCVLTALQKQGLLNVDITDGDIPSLPPLTTAVLGGLIPKVATMFSDARPLVLKITVSKPPIVSLKKDEGIVKMTAKAEVLASMPGSSTRSICALNADIVLDAKFSVVAEKLKIELSLESSKIALISSAVGDFDISILDGLVTTLMQAALLPSVNTVLGAGVPLPKLMHTDFKDVDIDILDDLVVVNA</sequence>
<dbReference type="Pfam" id="PF02886">
    <property type="entry name" value="LBP_BPI_CETP_C"/>
    <property type="match status" value="1"/>
</dbReference>
<dbReference type="InParanoid" id="A0A6P7YQ09"/>
<dbReference type="GO" id="GO:0008289">
    <property type="term" value="F:lipid binding"/>
    <property type="evidence" value="ECO:0007669"/>
    <property type="project" value="InterPro"/>
</dbReference>
<organism evidence="3 4">
    <name type="scientific">Microcaecilia unicolor</name>
    <dbReference type="NCBI Taxonomy" id="1415580"/>
    <lineage>
        <taxon>Eukaryota</taxon>
        <taxon>Metazoa</taxon>
        <taxon>Chordata</taxon>
        <taxon>Craniata</taxon>
        <taxon>Vertebrata</taxon>
        <taxon>Euteleostomi</taxon>
        <taxon>Amphibia</taxon>
        <taxon>Gymnophiona</taxon>
        <taxon>Siphonopidae</taxon>
        <taxon>Microcaecilia</taxon>
    </lineage>
</organism>
<dbReference type="SMART" id="SM00329">
    <property type="entry name" value="BPI2"/>
    <property type="match status" value="1"/>
</dbReference>
<dbReference type="FunCoup" id="A0A6P7YQ09">
    <property type="interactions" value="15"/>
</dbReference>
<dbReference type="Pfam" id="PF01273">
    <property type="entry name" value="LBP_BPI_CETP"/>
    <property type="match status" value="1"/>
</dbReference>
<dbReference type="InterPro" id="IPR017942">
    <property type="entry name" value="Lipid-bd_serum_glycop_N"/>
</dbReference>
<evidence type="ECO:0000259" key="2">
    <source>
        <dbReference type="SMART" id="SM00329"/>
    </source>
</evidence>
<evidence type="ECO:0000259" key="1">
    <source>
        <dbReference type="SMART" id="SM00328"/>
    </source>
</evidence>
<dbReference type="InterPro" id="IPR001124">
    <property type="entry name" value="Lipid-bd_serum_glycop_C"/>
</dbReference>
<keyword evidence="3" id="KW-1185">Reference proteome</keyword>
<reference evidence="4" key="1">
    <citation type="submission" date="2025-08" db="UniProtKB">
        <authorList>
            <consortium name="RefSeq"/>
        </authorList>
    </citation>
    <scope>IDENTIFICATION</scope>
</reference>
<name>A0A6P7YQ09_9AMPH</name>
<feature type="domain" description="Lipid-binding serum glycoprotein N-terminal" evidence="1">
    <location>
        <begin position="37"/>
        <end position="254"/>
    </location>
</feature>
<dbReference type="RefSeq" id="XP_030069332.1">
    <property type="nucleotide sequence ID" value="XM_030213472.1"/>
</dbReference>
<dbReference type="OrthoDB" id="9905567at2759"/>
<dbReference type="PANTHER" id="PTHR46019:SF4">
    <property type="entry name" value="BPI FOLD-CONTAINING FAMILY B MEMBER 4"/>
    <property type="match status" value="1"/>
</dbReference>
<dbReference type="InterPro" id="IPR051660">
    <property type="entry name" value="BPI_fold-BPI/LBP"/>
</dbReference>
<dbReference type="GeneID" id="115476898"/>
<feature type="domain" description="Lipid-binding serum glycoprotein C-terminal" evidence="2">
    <location>
        <begin position="272"/>
        <end position="474"/>
    </location>
</feature>
<dbReference type="KEGG" id="muo:115476898"/>
<dbReference type="SMART" id="SM00328">
    <property type="entry name" value="BPI1"/>
    <property type="match status" value="1"/>
</dbReference>
<accession>A0A6P7YQ09</accession>
<evidence type="ECO:0000313" key="3">
    <source>
        <dbReference type="Proteomes" id="UP000515156"/>
    </source>
</evidence>
<gene>
    <name evidence="4" type="primary">LOC115476898</name>
</gene>
<dbReference type="InterPro" id="IPR017943">
    <property type="entry name" value="Bactericidal_perm-incr_a/b_dom"/>
</dbReference>
<dbReference type="PANTHER" id="PTHR46019">
    <property type="entry name" value="BPI FOLD-CONTAINING FAMILY B MEMBER 4-RELATED"/>
    <property type="match status" value="1"/>
</dbReference>
<evidence type="ECO:0000313" key="4">
    <source>
        <dbReference type="RefSeq" id="XP_030069332.1"/>
    </source>
</evidence>
<dbReference type="Gene3D" id="3.15.10.10">
    <property type="entry name" value="Bactericidal permeability-increasing protein, domain 1"/>
    <property type="match status" value="1"/>
</dbReference>
<proteinExistence type="predicted"/>
<dbReference type="Gene3D" id="3.15.20.10">
    <property type="entry name" value="Bactericidal permeability-increasing protein, domain 2"/>
    <property type="match status" value="1"/>
</dbReference>
<dbReference type="SUPFAM" id="SSF55394">
    <property type="entry name" value="Bactericidal permeability-increasing protein, BPI"/>
    <property type="match status" value="2"/>
</dbReference>
<dbReference type="Proteomes" id="UP000515156">
    <property type="component" value="Chromosome 8"/>
</dbReference>
<dbReference type="AlphaFoldDB" id="A0A6P7YQ09"/>